<dbReference type="EMBL" id="DVLX01000020">
    <property type="protein sequence ID" value="HIT98926.1"/>
    <property type="molecule type" value="Genomic_DNA"/>
</dbReference>
<proteinExistence type="predicted"/>
<keyword evidence="2" id="KW-0176">Collagen</keyword>
<dbReference type="PANTHER" id="PTHR24023:SF1095">
    <property type="entry name" value="EGF-LIKE DOMAIN-CONTAINING PROTEIN"/>
    <property type="match status" value="1"/>
</dbReference>
<dbReference type="Proteomes" id="UP000824159">
    <property type="component" value="Unassembled WGS sequence"/>
</dbReference>
<evidence type="ECO:0000313" key="2">
    <source>
        <dbReference type="EMBL" id="HIT98926.1"/>
    </source>
</evidence>
<accession>A0A9D1HBG3</accession>
<organism evidence="2 3">
    <name type="scientific">Candidatus Allocopromorpha excrementavium</name>
    <dbReference type="NCBI Taxonomy" id="2840741"/>
    <lineage>
        <taxon>Bacteria</taxon>
        <taxon>Bacillati</taxon>
        <taxon>Bacillota</taxon>
        <taxon>Clostridia</taxon>
        <taxon>Eubacteriales</taxon>
        <taxon>Eubacteriaceae</taxon>
        <taxon>Eubacteriaceae incertae sedis</taxon>
        <taxon>Candidatus Allocopromorpha</taxon>
    </lineage>
</organism>
<dbReference type="GO" id="GO:0030020">
    <property type="term" value="F:extracellular matrix structural constituent conferring tensile strength"/>
    <property type="evidence" value="ECO:0007669"/>
    <property type="project" value="TreeGrafter"/>
</dbReference>
<dbReference type="AlphaFoldDB" id="A0A9D1HBG3"/>
<reference evidence="2" key="1">
    <citation type="submission" date="2020-10" db="EMBL/GenBank/DDBJ databases">
        <authorList>
            <person name="Gilroy R."/>
        </authorList>
    </citation>
    <scope>NUCLEOTIDE SEQUENCE</scope>
    <source>
        <strain evidence="2">CHK176-22527</strain>
    </source>
</reference>
<dbReference type="GO" id="GO:0005615">
    <property type="term" value="C:extracellular space"/>
    <property type="evidence" value="ECO:0007669"/>
    <property type="project" value="TreeGrafter"/>
</dbReference>
<reference evidence="2" key="2">
    <citation type="journal article" date="2021" name="PeerJ">
        <title>Extensive microbial diversity within the chicken gut microbiome revealed by metagenomics and culture.</title>
        <authorList>
            <person name="Gilroy R."/>
            <person name="Ravi A."/>
            <person name="Getino M."/>
            <person name="Pursley I."/>
            <person name="Horton D.L."/>
            <person name="Alikhan N.F."/>
            <person name="Baker D."/>
            <person name="Gharbi K."/>
            <person name="Hall N."/>
            <person name="Watson M."/>
            <person name="Adriaenssens E.M."/>
            <person name="Foster-Nyarko E."/>
            <person name="Jarju S."/>
            <person name="Secka A."/>
            <person name="Antonio M."/>
            <person name="Oren A."/>
            <person name="Chaudhuri R.R."/>
            <person name="La Ragione R."/>
            <person name="Hildebrand F."/>
            <person name="Pallen M.J."/>
        </authorList>
    </citation>
    <scope>NUCLEOTIDE SEQUENCE</scope>
    <source>
        <strain evidence="2">CHK176-22527</strain>
    </source>
</reference>
<dbReference type="GO" id="GO:0031012">
    <property type="term" value="C:extracellular matrix"/>
    <property type="evidence" value="ECO:0007669"/>
    <property type="project" value="TreeGrafter"/>
</dbReference>
<feature type="compositionally biased region" description="Low complexity" evidence="1">
    <location>
        <begin position="106"/>
        <end position="140"/>
    </location>
</feature>
<dbReference type="Pfam" id="PF01391">
    <property type="entry name" value="Collagen"/>
    <property type="match status" value="2"/>
</dbReference>
<gene>
    <name evidence="2" type="ORF">IAD12_01540</name>
</gene>
<dbReference type="PANTHER" id="PTHR24023">
    <property type="entry name" value="COLLAGEN ALPHA"/>
    <property type="match status" value="1"/>
</dbReference>
<dbReference type="InterPro" id="IPR008160">
    <property type="entry name" value="Collagen"/>
</dbReference>
<sequence length="289" mass="28738">MDDGRNNFCSSGCCYKVCTYGIRGPAGPVGPTGPAGIAGPPGAKGIPGERGVTGPAGERGATGATGPQGPTGVTGPAGPAGEAGIQGLQGPTGPTGEKGEKGDPGEPGVMGPVGERGATGATGPQGATGVTGPTGPAGTQGSRGLTGPRGPAGEDAHDIFASFIGYEEVFSDGNLIILFPAVSDTTGNIVEEGYSNINLTEGYYLVSYSIAGILRDPGYIQVTPYYNGMPHLETGIYFATSADGASVSGSADFILQADSPTVFSLHYSGPQEVINGAVTITFLKLNRPI</sequence>
<dbReference type="GO" id="GO:0030198">
    <property type="term" value="P:extracellular matrix organization"/>
    <property type="evidence" value="ECO:0007669"/>
    <property type="project" value="TreeGrafter"/>
</dbReference>
<feature type="region of interest" description="Disordered" evidence="1">
    <location>
        <begin position="32"/>
        <end position="153"/>
    </location>
</feature>
<feature type="compositionally biased region" description="Low complexity" evidence="1">
    <location>
        <begin position="32"/>
        <end position="46"/>
    </location>
</feature>
<evidence type="ECO:0000256" key="1">
    <source>
        <dbReference type="SAM" id="MobiDB-lite"/>
    </source>
</evidence>
<name>A0A9D1HBG3_9FIRM</name>
<comment type="caution">
    <text evidence="2">The sequence shown here is derived from an EMBL/GenBank/DDBJ whole genome shotgun (WGS) entry which is preliminary data.</text>
</comment>
<dbReference type="InterPro" id="IPR050149">
    <property type="entry name" value="Collagen_superfamily"/>
</dbReference>
<evidence type="ECO:0000313" key="3">
    <source>
        <dbReference type="Proteomes" id="UP000824159"/>
    </source>
</evidence>
<protein>
    <submittedName>
        <fullName evidence="2">Collagen-like protein</fullName>
    </submittedName>
</protein>
<feature type="compositionally biased region" description="Low complexity" evidence="1">
    <location>
        <begin position="61"/>
        <end position="83"/>
    </location>
</feature>
<dbReference type="Gene3D" id="1.20.5.320">
    <property type="entry name" value="6-Phosphogluconate Dehydrogenase, domain 3"/>
    <property type="match status" value="1"/>
</dbReference>